<evidence type="ECO:0000256" key="1">
    <source>
        <dbReference type="SAM" id="Phobius"/>
    </source>
</evidence>
<feature type="transmembrane region" description="Helical" evidence="1">
    <location>
        <begin position="53"/>
        <end position="77"/>
    </location>
</feature>
<dbReference type="Proteomes" id="UP000012047">
    <property type="component" value="Unassembled WGS sequence"/>
</dbReference>
<evidence type="ECO:0000313" key="2">
    <source>
        <dbReference type="EMBL" id="EEY96430.1"/>
    </source>
</evidence>
<accession>D0SB98</accession>
<dbReference type="EMBL" id="GG704965">
    <property type="protein sequence ID" value="EEY96430.1"/>
    <property type="molecule type" value="Genomic_DNA"/>
</dbReference>
<sequence length="249" mass="29671">MHLIDMKKITDSLSSYIAKHLTKLIFIILLAMLISMFYIDYSAWVSEKFKNNFSIVSSTIVTTVICLVSYIAFTAYLGKKYSLRIDKLSLGGLNILFDTSRTLYTNSVSNFLDSKRTLFRIEPKYDNFSDVFESYFETYNFFRHEMKILDPKRDKDLYDLTNHILQELNKFLTKNQNNYRRWYQKISTDNTIEYSGEGSGKFFYNTTIYEIQKTYYAYAELLDSFRSINTFFENHVKVPFEINSEKWNW</sequence>
<feature type="transmembrane region" description="Helical" evidence="1">
    <location>
        <begin position="21"/>
        <end position="41"/>
    </location>
</feature>
<name>D0SB98_ACIJO</name>
<organism evidence="2 3">
    <name type="scientific">Acinetobacter johnsonii SH046</name>
    <dbReference type="NCBI Taxonomy" id="575586"/>
    <lineage>
        <taxon>Bacteria</taxon>
        <taxon>Pseudomonadati</taxon>
        <taxon>Pseudomonadota</taxon>
        <taxon>Gammaproteobacteria</taxon>
        <taxon>Moraxellales</taxon>
        <taxon>Moraxellaceae</taxon>
        <taxon>Acinetobacter</taxon>
    </lineage>
</organism>
<dbReference type="AlphaFoldDB" id="D0SB98"/>
<dbReference type="HOGENOM" id="CLU_089952_0_0_6"/>
<keyword evidence="1" id="KW-0812">Transmembrane</keyword>
<evidence type="ECO:0000313" key="3">
    <source>
        <dbReference type="Proteomes" id="UP000012047"/>
    </source>
</evidence>
<reference evidence="3" key="1">
    <citation type="journal article" date="2012" name="PLoS ONE">
        <title>The success of Acinetobacter species; genetic, metabolic and virulence attributes.</title>
        <authorList>
            <person name="Peleg A.Y."/>
            <person name="de Breij A."/>
            <person name="Adams M.D."/>
            <person name="Cerqueira G.M."/>
            <person name="Mocali S."/>
            <person name="Galardini M."/>
            <person name="Nibbering P.H."/>
            <person name="Earl A.M."/>
            <person name="Ward D.V."/>
            <person name="Paterson D.L."/>
            <person name="Seifert H."/>
            <person name="Dijkshoorn L."/>
        </authorList>
    </citation>
    <scope>NUCLEOTIDE SEQUENCE [LARGE SCALE GENOMIC DNA]</scope>
    <source>
        <strain evidence="3">SH046</strain>
    </source>
</reference>
<gene>
    <name evidence="2" type="ORF">HMPREF0016_01121</name>
</gene>
<proteinExistence type="predicted"/>
<keyword evidence="1" id="KW-0472">Membrane</keyword>
<protein>
    <submittedName>
        <fullName evidence="2">Uncharacterized protein</fullName>
    </submittedName>
</protein>
<keyword evidence="1" id="KW-1133">Transmembrane helix</keyword>
<dbReference type="eggNOG" id="ENOG5034210">
    <property type="taxonomic scope" value="Bacteria"/>
</dbReference>